<evidence type="ECO:0000256" key="4">
    <source>
        <dbReference type="ARBA" id="ARBA00022552"/>
    </source>
</evidence>
<dbReference type="InterPro" id="IPR033771">
    <property type="entry name" value="Rrp44_CSD1"/>
</dbReference>
<dbReference type="FunFam" id="2.40.50.140:FF:000125">
    <property type="entry name" value="exosome complex exonuclease RRP44 isoform X1"/>
    <property type="match status" value="1"/>
</dbReference>
<evidence type="ECO:0008006" key="18">
    <source>
        <dbReference type="Google" id="ProtNLM"/>
    </source>
</evidence>
<evidence type="ECO:0000256" key="8">
    <source>
        <dbReference type="ARBA" id="ARBA00022839"/>
    </source>
</evidence>
<evidence type="ECO:0000256" key="12">
    <source>
        <dbReference type="RuleBase" id="RU003901"/>
    </source>
</evidence>
<dbReference type="GO" id="GO:0000176">
    <property type="term" value="C:nuclear exosome (RNase complex)"/>
    <property type="evidence" value="ECO:0007669"/>
    <property type="project" value="TreeGrafter"/>
</dbReference>
<accession>A0AAV8VPQ8</accession>
<evidence type="ECO:0000256" key="10">
    <source>
        <dbReference type="ARBA" id="ARBA00022884"/>
    </source>
</evidence>
<dbReference type="PANTHER" id="PTHR23355:SF35">
    <property type="entry name" value="EXOSOME COMPLEX EXONUCLEASE RRP44"/>
    <property type="match status" value="1"/>
</dbReference>
<dbReference type="GO" id="GO:0000177">
    <property type="term" value="C:cytoplasmic exosome (RNase complex)"/>
    <property type="evidence" value="ECO:0007669"/>
    <property type="project" value="TreeGrafter"/>
</dbReference>
<dbReference type="Pfam" id="PF17849">
    <property type="entry name" value="OB_Dis3"/>
    <property type="match status" value="1"/>
</dbReference>
<evidence type="ECO:0000256" key="1">
    <source>
        <dbReference type="ARBA" id="ARBA00001946"/>
    </source>
</evidence>
<dbReference type="GO" id="GO:0000175">
    <property type="term" value="F:3'-5'-RNA exonuclease activity"/>
    <property type="evidence" value="ECO:0007669"/>
    <property type="project" value="TreeGrafter"/>
</dbReference>
<feature type="region of interest" description="Disordered" evidence="13">
    <location>
        <begin position="1"/>
        <end position="48"/>
    </location>
</feature>
<evidence type="ECO:0000256" key="7">
    <source>
        <dbReference type="ARBA" id="ARBA00022835"/>
    </source>
</evidence>
<feature type="region of interest" description="Disordered" evidence="13">
    <location>
        <begin position="1194"/>
        <end position="1223"/>
    </location>
</feature>
<dbReference type="Gene3D" id="2.40.50.700">
    <property type="match status" value="1"/>
</dbReference>
<keyword evidence="5" id="KW-0540">Nuclease</keyword>
<gene>
    <name evidence="16" type="ORF">NQ315_004612</name>
</gene>
<dbReference type="InterPro" id="IPR033770">
    <property type="entry name" value="RRP44_S1"/>
</dbReference>
<evidence type="ECO:0000256" key="6">
    <source>
        <dbReference type="ARBA" id="ARBA00022801"/>
    </source>
</evidence>
<evidence type="ECO:0000259" key="15">
    <source>
        <dbReference type="SMART" id="SM00955"/>
    </source>
</evidence>
<dbReference type="GO" id="GO:0016075">
    <property type="term" value="P:rRNA catabolic process"/>
    <property type="evidence" value="ECO:0007669"/>
    <property type="project" value="TreeGrafter"/>
</dbReference>
<evidence type="ECO:0000256" key="13">
    <source>
        <dbReference type="SAM" id="MobiDB-lite"/>
    </source>
</evidence>
<dbReference type="Pfam" id="PF00773">
    <property type="entry name" value="RNB"/>
    <property type="match status" value="1"/>
</dbReference>
<dbReference type="PANTHER" id="PTHR23355">
    <property type="entry name" value="RIBONUCLEASE"/>
    <property type="match status" value="1"/>
</dbReference>
<organism evidence="16 17">
    <name type="scientific">Exocentrus adspersus</name>
    <dbReference type="NCBI Taxonomy" id="1586481"/>
    <lineage>
        <taxon>Eukaryota</taxon>
        <taxon>Metazoa</taxon>
        <taxon>Ecdysozoa</taxon>
        <taxon>Arthropoda</taxon>
        <taxon>Hexapoda</taxon>
        <taxon>Insecta</taxon>
        <taxon>Pterygota</taxon>
        <taxon>Neoptera</taxon>
        <taxon>Endopterygota</taxon>
        <taxon>Coleoptera</taxon>
        <taxon>Polyphaga</taxon>
        <taxon>Cucujiformia</taxon>
        <taxon>Chrysomeloidea</taxon>
        <taxon>Cerambycidae</taxon>
        <taxon>Lamiinae</taxon>
        <taxon>Acanthocinini</taxon>
        <taxon>Exocentrus</taxon>
    </lineage>
</organism>
<dbReference type="InterPro" id="IPR022966">
    <property type="entry name" value="RNase_II/R_CS"/>
</dbReference>
<dbReference type="SUPFAM" id="SSF50249">
    <property type="entry name" value="Nucleic acid-binding proteins"/>
    <property type="match status" value="3"/>
</dbReference>
<evidence type="ECO:0000256" key="9">
    <source>
        <dbReference type="ARBA" id="ARBA00022842"/>
    </source>
</evidence>
<dbReference type="InterPro" id="IPR002716">
    <property type="entry name" value="PIN_dom"/>
</dbReference>
<dbReference type="Pfam" id="PF13638">
    <property type="entry name" value="PIN_4"/>
    <property type="match status" value="1"/>
</dbReference>
<dbReference type="InterPro" id="IPR041505">
    <property type="entry name" value="Dis3_CSD2"/>
</dbReference>
<evidence type="ECO:0000313" key="16">
    <source>
        <dbReference type="EMBL" id="KAJ8915800.1"/>
    </source>
</evidence>
<keyword evidence="8" id="KW-0269">Exonuclease</keyword>
<evidence type="ECO:0000259" key="14">
    <source>
        <dbReference type="SMART" id="SM00670"/>
    </source>
</evidence>
<dbReference type="Gene3D" id="2.40.50.140">
    <property type="entry name" value="Nucleic acid-binding proteins"/>
    <property type="match status" value="1"/>
</dbReference>
<keyword evidence="17" id="KW-1185">Reference proteome</keyword>
<dbReference type="GO" id="GO:0004519">
    <property type="term" value="F:endonuclease activity"/>
    <property type="evidence" value="ECO:0007669"/>
    <property type="project" value="TreeGrafter"/>
</dbReference>
<proteinExistence type="inferred from homology"/>
<name>A0AAV8VPQ8_9CUCU</name>
<evidence type="ECO:0000256" key="11">
    <source>
        <dbReference type="ARBA" id="ARBA00023242"/>
    </source>
</evidence>
<feature type="compositionally biased region" description="Basic residues" evidence="13">
    <location>
        <begin position="1206"/>
        <end position="1223"/>
    </location>
</feature>
<reference evidence="16 17" key="1">
    <citation type="journal article" date="2023" name="Insect Mol. Biol.">
        <title>Genome sequencing provides insights into the evolution of gene families encoding plant cell wall-degrading enzymes in longhorned beetles.</title>
        <authorList>
            <person name="Shin N.R."/>
            <person name="Okamura Y."/>
            <person name="Kirsch R."/>
            <person name="Pauchet Y."/>
        </authorList>
    </citation>
    <scope>NUCLEOTIDE SEQUENCE [LARGE SCALE GENOMIC DNA]</scope>
    <source>
        <strain evidence="16">EAD_L_NR</strain>
    </source>
</reference>
<evidence type="ECO:0000256" key="3">
    <source>
        <dbReference type="ARBA" id="ARBA00005785"/>
    </source>
</evidence>
<dbReference type="Gene3D" id="2.40.50.690">
    <property type="match status" value="1"/>
</dbReference>
<dbReference type="EMBL" id="JANEYG010000049">
    <property type="protein sequence ID" value="KAJ8915800.1"/>
    <property type="molecule type" value="Genomic_DNA"/>
</dbReference>
<dbReference type="InterPro" id="IPR029060">
    <property type="entry name" value="PIN-like_dom_sf"/>
</dbReference>
<comment type="subcellular location">
    <subcellularLocation>
        <location evidence="2">Nucleus</location>
    </subcellularLocation>
</comment>
<comment type="cofactor">
    <cofactor evidence="1">
        <name>Mg(2+)</name>
        <dbReference type="ChEBI" id="CHEBI:18420"/>
    </cofactor>
</comment>
<keyword evidence="7" id="KW-0271">Exosome</keyword>
<protein>
    <recommendedName>
        <fullName evidence="18">Exosome complex exonuclease RRP44</fullName>
    </recommendedName>
</protein>
<dbReference type="SUPFAM" id="SSF88723">
    <property type="entry name" value="PIN domain-like"/>
    <property type="match status" value="1"/>
</dbReference>
<evidence type="ECO:0000256" key="5">
    <source>
        <dbReference type="ARBA" id="ARBA00022722"/>
    </source>
</evidence>
<dbReference type="InterPro" id="IPR012340">
    <property type="entry name" value="NA-bd_OB-fold"/>
</dbReference>
<keyword evidence="10" id="KW-0694">RNA-binding</keyword>
<dbReference type="PROSITE" id="PS01175">
    <property type="entry name" value="RIBONUCLEASE_II"/>
    <property type="match status" value="1"/>
</dbReference>
<dbReference type="Pfam" id="PF17215">
    <property type="entry name" value="Rrp44_S1"/>
    <property type="match status" value="1"/>
</dbReference>
<feature type="domain" description="PIN" evidence="14">
    <location>
        <begin position="336"/>
        <end position="451"/>
    </location>
</feature>
<dbReference type="InterPro" id="IPR001900">
    <property type="entry name" value="RNase_II/R"/>
</dbReference>
<evidence type="ECO:0000256" key="2">
    <source>
        <dbReference type="ARBA" id="ARBA00004123"/>
    </source>
</evidence>
<dbReference type="Gene3D" id="3.40.50.1010">
    <property type="entry name" value="5'-nuclease"/>
    <property type="match status" value="1"/>
</dbReference>
<dbReference type="InterPro" id="IPR050180">
    <property type="entry name" value="RNR_Ribonuclease"/>
</dbReference>
<dbReference type="FunFam" id="2.40.50.690:FF:000010">
    <property type="entry name" value="Rrp44p homologue, putative"/>
    <property type="match status" value="1"/>
</dbReference>
<keyword evidence="4" id="KW-0698">rRNA processing</keyword>
<comment type="caution">
    <text evidence="16">The sequence shown here is derived from an EMBL/GenBank/DDBJ whole genome shotgun (WGS) entry which is preliminary data.</text>
</comment>
<dbReference type="CDD" id="cd09862">
    <property type="entry name" value="PIN_Rrp44-like"/>
    <property type="match status" value="1"/>
</dbReference>
<keyword evidence="11" id="KW-0539">Nucleus</keyword>
<dbReference type="SMART" id="SM00955">
    <property type="entry name" value="RNB"/>
    <property type="match status" value="1"/>
</dbReference>
<dbReference type="GO" id="GO:0006364">
    <property type="term" value="P:rRNA processing"/>
    <property type="evidence" value="ECO:0007669"/>
    <property type="project" value="UniProtKB-KW"/>
</dbReference>
<feature type="domain" description="RNB" evidence="15">
    <location>
        <begin position="731"/>
        <end position="1053"/>
    </location>
</feature>
<keyword evidence="6" id="KW-0378">Hydrolase</keyword>
<sequence length="1223" mass="139782">MLCPIAVPEDETDRRSRKINIMPFRLPEADSEGSPNGPNKASDKKARKINIEPLKLTAADWEEPSANKVRKVEHSVRKELFNVPKRPQTHLNSRRTLSRRTIASNTGYPFKSPKRPVTKFTNDFKCTPIKKTTLLHDKNIGRVDVTPNSMSSNESEFLHLEMMCYAHENERRVSPISSVCNLLEGTKINSSRKGKKMTNNDIMSQPIISKIENILTENLHTFEEYKISHQENMSKIEEILQNDRDKFNKVVLLQEKTKNMIDYLSKLKHHVNADKENTPADIRRSIRLLNKSPVQTNNAKLVVSPGVLKCGDLRKSTLTKNLVTKTQQYNIESPRIKKALDMYNSMRHEMTMDVLEEATIGNVIILHTVLKEVKHRSLPIYKRLCSIIENPSRHFFVFTNDHHKDTYIPEGDGELVNDYNDRCIRKACLWYINHLPHEKFVFITDDVNNRKLAIEEGIRSCSIGEYVKHLNDSSVLQDKLSRKDFHIESNTKDVFPPHLTLSELLTGIRDGRLKQGTFRASRDNFLEGFVNVDSFKDPVIVQGRDGLNRAVDGDIVVVELYKEEDWISPSEIVLEDDGVVAESINEIELKEKELKEFTHKKKGEIKPTGRIVGIIRRKWRQYCGILQGDVDGVYQLFMPADKSIPKIRIETRQAEFLRTQKLIVTIDSWPRHSRYPHGHFVRALGKIGDQATENEVILLEHDVPHSQFSEEVLSCLPKLPWIITEEDVAKRVDLRHIDICSVDPPGCTDIDDALHCRTIGDDKFEIGVHIADVSHFIRPGTALDLEAASRATTVPDLLSSNLCSLRGGEERFAFSCIWEMDKNANILSTRFHKSIIKSKKAMTYEEAQITIDDKSKTGAIAVSLRNLNMLAKILKKRRLENGALVLASPEVRIAMDSETMEPLDVEVKKLFETNSMVEEFMLLANISVAEKILAEFPECAMLRRHPIPPSTNFDPLLKAGRHLGYEIKIDSGKNLAKALDDAVNPDNPYLNTMLRILATRCMLQAVYFASGTVQKEEYFHYGLAVPLYTHFTSPIRRYADIIVHRLLAVTCGSDATYPDLLDKDKTSNLCQNLNYRNRMAQYAGRASIAFNTHLFFKGKLQDEDGYVLYVRKNALQILIPKYGLECTLFLARKGETSSVFEYNEEDQTQKAKNIVIHAFDPVKVRLSLDCNNIQHEKFVLQLVSPYVENFSVPPLDEEKEEEKDNGKKRKTPSNEHKKKKKKA</sequence>
<dbReference type="GO" id="GO:0003723">
    <property type="term" value="F:RNA binding"/>
    <property type="evidence" value="ECO:0007669"/>
    <property type="project" value="UniProtKB-KW"/>
</dbReference>
<evidence type="ECO:0000313" key="17">
    <source>
        <dbReference type="Proteomes" id="UP001159042"/>
    </source>
</evidence>
<dbReference type="Proteomes" id="UP001159042">
    <property type="component" value="Unassembled WGS sequence"/>
</dbReference>
<keyword evidence="9" id="KW-0460">Magnesium</keyword>
<dbReference type="AlphaFoldDB" id="A0AAV8VPQ8"/>
<dbReference type="GO" id="GO:0071031">
    <property type="term" value="P:nuclear mRNA surveillance of mRNA 3'-end processing"/>
    <property type="evidence" value="ECO:0007669"/>
    <property type="project" value="TreeGrafter"/>
</dbReference>
<dbReference type="SMART" id="SM00670">
    <property type="entry name" value="PINc"/>
    <property type="match status" value="1"/>
</dbReference>
<dbReference type="Pfam" id="PF17216">
    <property type="entry name" value="Rrp44_CSD1"/>
    <property type="match status" value="1"/>
</dbReference>
<comment type="similarity">
    <text evidence="3 12">Belongs to the RNR ribonuclease family.</text>
</comment>
<dbReference type="FunFam" id="2.40.50.700:FF:000004">
    <property type="entry name" value="Exosome complex exonuclease RRP44 homolog A"/>
    <property type="match status" value="1"/>
</dbReference>